<organism evidence="2 3">
    <name type="scientific">Sphingomonas brevis</name>
    <dbReference type="NCBI Taxonomy" id="2908206"/>
    <lineage>
        <taxon>Bacteria</taxon>
        <taxon>Pseudomonadati</taxon>
        <taxon>Pseudomonadota</taxon>
        <taxon>Alphaproteobacteria</taxon>
        <taxon>Sphingomonadales</taxon>
        <taxon>Sphingomonadaceae</taxon>
        <taxon>Sphingomonas</taxon>
    </lineage>
</organism>
<name>A0ABT0S9D3_9SPHN</name>
<feature type="transmembrane region" description="Helical" evidence="1">
    <location>
        <begin position="84"/>
        <end position="104"/>
    </location>
</feature>
<feature type="transmembrane region" description="Helical" evidence="1">
    <location>
        <begin position="20"/>
        <end position="39"/>
    </location>
</feature>
<evidence type="ECO:0000313" key="3">
    <source>
        <dbReference type="Proteomes" id="UP001165383"/>
    </source>
</evidence>
<feature type="transmembrane region" description="Helical" evidence="1">
    <location>
        <begin position="258"/>
        <end position="277"/>
    </location>
</feature>
<dbReference type="EMBL" id="JAMGBB010000001">
    <property type="protein sequence ID" value="MCL6740938.1"/>
    <property type="molecule type" value="Genomic_DNA"/>
</dbReference>
<protein>
    <submittedName>
        <fullName evidence="2">Uncharacterized protein</fullName>
    </submittedName>
</protein>
<accession>A0ABT0S9D3</accession>
<gene>
    <name evidence="2" type="ORF">LZ518_07315</name>
</gene>
<proteinExistence type="predicted"/>
<evidence type="ECO:0000256" key="1">
    <source>
        <dbReference type="SAM" id="Phobius"/>
    </source>
</evidence>
<comment type="caution">
    <text evidence="2">The sequence shown here is derived from an EMBL/GenBank/DDBJ whole genome shotgun (WGS) entry which is preliminary data.</text>
</comment>
<keyword evidence="1" id="KW-0472">Membrane</keyword>
<dbReference type="RefSeq" id="WP_249915346.1">
    <property type="nucleotide sequence ID" value="NZ_JAMGBB010000001.1"/>
</dbReference>
<evidence type="ECO:0000313" key="2">
    <source>
        <dbReference type="EMBL" id="MCL6740938.1"/>
    </source>
</evidence>
<feature type="transmembrane region" description="Helical" evidence="1">
    <location>
        <begin position="110"/>
        <end position="130"/>
    </location>
</feature>
<keyword evidence="1" id="KW-1133">Transmembrane helix</keyword>
<keyword evidence="3" id="KW-1185">Reference proteome</keyword>
<keyword evidence="1" id="KW-0812">Transmembrane</keyword>
<feature type="transmembrane region" description="Helical" evidence="1">
    <location>
        <begin position="283"/>
        <end position="308"/>
    </location>
</feature>
<reference evidence="2" key="1">
    <citation type="submission" date="2022-05" db="EMBL/GenBank/DDBJ databases">
        <authorList>
            <person name="Jo J.-H."/>
            <person name="Im W.-T."/>
        </authorList>
    </citation>
    <scope>NUCLEOTIDE SEQUENCE</scope>
    <source>
        <strain evidence="2">RB56-2</strain>
    </source>
</reference>
<dbReference type="Proteomes" id="UP001165383">
    <property type="component" value="Unassembled WGS sequence"/>
</dbReference>
<sequence>MDAPRVSKKQHIKQLAWREYLPMAGVIATWAVIVAALGHADAARLLAAITAIRAIQNLTRLTTSVSLRQRMDAPREIRRQAKVFALNLQVGALIAAIMVVTGLIAAMDAIGQGSIAAVLPFVALGMPARYLRVADVNTASPYFRLALAGSGLVMVAIGWASGLHLVAMGLAFGAREWVAYAVLRLWPREASEPRTTLVEPLRFAEIARNTAIIGRRMLTYRLTKTLLTVFGPLGNIAARTGRGLNFFRRLEPYIPHHLGGFILASLGFYGAAGFLAYGSGEPAAMIGAAGMAQIASAMANVILLWHWLPARDLGGRVDDDDDDE</sequence>